<accession>A0ABQ7F411</accession>
<feature type="compositionally biased region" description="Low complexity" evidence="1">
    <location>
        <begin position="1"/>
        <end position="17"/>
    </location>
</feature>
<feature type="region of interest" description="Disordered" evidence="1">
    <location>
        <begin position="1"/>
        <end position="132"/>
    </location>
</feature>
<evidence type="ECO:0000313" key="3">
    <source>
        <dbReference type="Proteomes" id="UP000266723"/>
    </source>
</evidence>
<dbReference type="EMBL" id="QGKV02000297">
    <property type="protein sequence ID" value="KAF3610277.1"/>
    <property type="molecule type" value="Genomic_DNA"/>
</dbReference>
<proteinExistence type="predicted"/>
<feature type="compositionally biased region" description="Polar residues" evidence="1">
    <location>
        <begin position="104"/>
        <end position="117"/>
    </location>
</feature>
<dbReference type="Proteomes" id="UP000266723">
    <property type="component" value="Unassembled WGS sequence"/>
</dbReference>
<name>A0ABQ7F411_BRACR</name>
<evidence type="ECO:0000313" key="2">
    <source>
        <dbReference type="EMBL" id="KAF3610277.1"/>
    </source>
</evidence>
<reference evidence="2 3" key="1">
    <citation type="journal article" date="2020" name="BMC Genomics">
        <title>Intraspecific diversification of the crop wild relative Brassica cretica Lam. using demographic model selection.</title>
        <authorList>
            <person name="Kioukis A."/>
            <person name="Michalopoulou V.A."/>
            <person name="Briers L."/>
            <person name="Pirintsos S."/>
            <person name="Studholme D.J."/>
            <person name="Pavlidis P."/>
            <person name="Sarris P.F."/>
        </authorList>
    </citation>
    <scope>NUCLEOTIDE SEQUENCE [LARGE SCALE GENOMIC DNA]</scope>
    <source>
        <strain evidence="3">cv. PFS-1207/04</strain>
    </source>
</reference>
<organism evidence="2 3">
    <name type="scientific">Brassica cretica</name>
    <name type="common">Mustard</name>
    <dbReference type="NCBI Taxonomy" id="69181"/>
    <lineage>
        <taxon>Eukaryota</taxon>
        <taxon>Viridiplantae</taxon>
        <taxon>Streptophyta</taxon>
        <taxon>Embryophyta</taxon>
        <taxon>Tracheophyta</taxon>
        <taxon>Spermatophyta</taxon>
        <taxon>Magnoliopsida</taxon>
        <taxon>eudicotyledons</taxon>
        <taxon>Gunneridae</taxon>
        <taxon>Pentapetalae</taxon>
        <taxon>rosids</taxon>
        <taxon>malvids</taxon>
        <taxon>Brassicales</taxon>
        <taxon>Brassicaceae</taxon>
        <taxon>Brassiceae</taxon>
        <taxon>Brassica</taxon>
    </lineage>
</organism>
<gene>
    <name evidence="2" type="ORF">DY000_02050267</name>
</gene>
<protein>
    <submittedName>
        <fullName evidence="2">Uncharacterized protein</fullName>
    </submittedName>
</protein>
<sequence>MENPWFPSGSASAFSPPLDTAGDSRSSTPPLLPFSRSSTPPLLPDPTNPLQNPLFPPLSSSKPTRLSLRTAYLGPVDKTSTPGFPLSAAPTTTQAPKPVASVTDFRTSVPGSRSGNTVAHPPVSKNLIQNPLSPTITAAATTSSHSRCSTEP</sequence>
<comment type="caution">
    <text evidence="2">The sequence shown here is derived from an EMBL/GenBank/DDBJ whole genome shotgun (WGS) entry which is preliminary data.</text>
</comment>
<evidence type="ECO:0000256" key="1">
    <source>
        <dbReference type="SAM" id="MobiDB-lite"/>
    </source>
</evidence>
<keyword evidence="3" id="KW-1185">Reference proteome</keyword>